<accession>A0A068WIC3</accession>
<sequence length="370" mass="40491">MLPLYTNAVALIQVPSEWGYIAIFGLTIAFGTMLLPTKKFDIGDGWIFQWIMSIALAFTLFIVHLCIGSPRIWPLTILSGFLWSTGNITLVPIVKRLGMGIGMLIWNMVSLLIGWASSRFGWFGIRPEIPSNETMNIVGVTLAAMSVSIYVFITPTSVGQEVEGQNAQDSETAHNTERNVSGSTMDSDPLLYQEMMPVFHRFWGSRTAQRILAVLLSIFSGVLYGTVFVPIIYVQENYHDASHRGIDYVASLGLGAFIGSTTYLLLYALATRWQRSSNGGNERETPFLLLLLPSWVTGVLCATGQACWLIANEALQASITFPIAATLPGAFSTLLGTLLFREVQGIKNYIKLAVALSFTLAGSILTGLSK</sequence>
<dbReference type="GO" id="GO:0015144">
    <property type="term" value="F:carbohydrate transmembrane transporter activity"/>
    <property type="evidence" value="ECO:0007669"/>
    <property type="project" value="InterPro"/>
</dbReference>
<dbReference type="AlphaFoldDB" id="A0A068WIC3"/>
<evidence type="ECO:0000256" key="2">
    <source>
        <dbReference type="ARBA" id="ARBA00005731"/>
    </source>
</evidence>
<dbReference type="InterPro" id="IPR012435">
    <property type="entry name" value="TMEM144"/>
</dbReference>
<feature type="transmembrane region" description="Helical" evidence="7">
    <location>
        <begin position="73"/>
        <end position="94"/>
    </location>
</feature>
<feature type="transmembrane region" description="Helical" evidence="7">
    <location>
        <begin position="134"/>
        <end position="153"/>
    </location>
</feature>
<evidence type="ECO:0000256" key="5">
    <source>
        <dbReference type="ARBA" id="ARBA00023136"/>
    </source>
</evidence>
<evidence type="ECO:0000256" key="1">
    <source>
        <dbReference type="ARBA" id="ARBA00004141"/>
    </source>
</evidence>
<feature type="transmembrane region" description="Helical" evidence="7">
    <location>
        <begin position="47"/>
        <end position="67"/>
    </location>
</feature>
<evidence type="ECO:0000313" key="10">
    <source>
        <dbReference type="WBParaSite" id="EgrG_001018200"/>
    </source>
</evidence>
<dbReference type="PANTHER" id="PTHR16119">
    <property type="entry name" value="TRANSMEMBRANE PROTEIN 144"/>
    <property type="match status" value="1"/>
</dbReference>
<keyword evidence="4 7" id="KW-1133">Transmembrane helix</keyword>
<evidence type="ECO:0000256" key="6">
    <source>
        <dbReference type="SAM" id="MobiDB-lite"/>
    </source>
</evidence>
<feature type="region of interest" description="Disordered" evidence="6">
    <location>
        <begin position="163"/>
        <end position="186"/>
    </location>
</feature>
<reference evidence="8" key="2">
    <citation type="submission" date="2014-06" db="EMBL/GenBank/DDBJ databases">
        <authorList>
            <person name="Aslett M."/>
        </authorList>
    </citation>
    <scope>NUCLEOTIDE SEQUENCE</scope>
</reference>
<feature type="transmembrane region" description="Helical" evidence="7">
    <location>
        <begin position="101"/>
        <end position="122"/>
    </location>
</feature>
<name>A0A068WIC3_ECHGR</name>
<dbReference type="OrthoDB" id="426527at2759"/>
<evidence type="ECO:0000313" key="9">
    <source>
        <dbReference type="Proteomes" id="UP000492820"/>
    </source>
</evidence>
<reference evidence="8 9" key="1">
    <citation type="journal article" date="2013" name="Nature">
        <title>The genomes of four tapeworm species reveal adaptations to parasitism.</title>
        <authorList>
            <person name="Tsai I.J."/>
            <person name="Zarowiecki M."/>
            <person name="Holroyd N."/>
            <person name="Garciarrubio A."/>
            <person name="Sanchez-Flores A."/>
            <person name="Brooks K.L."/>
            <person name="Tracey A."/>
            <person name="Bobes R.J."/>
            <person name="Fragoso G."/>
            <person name="Sciutto E."/>
            <person name="Aslett M."/>
            <person name="Beasley H."/>
            <person name="Bennett H.M."/>
            <person name="Cai J."/>
            <person name="Camicia F."/>
            <person name="Clark R."/>
            <person name="Cucher M."/>
            <person name="De Silva N."/>
            <person name="Day T.A."/>
            <person name="Deplazes P."/>
            <person name="Estrada K."/>
            <person name="Fernandez C."/>
            <person name="Holland P.W."/>
            <person name="Hou J."/>
            <person name="Hu S."/>
            <person name="Huckvale T."/>
            <person name="Hung S.S."/>
            <person name="Kamenetzky L."/>
            <person name="Keane J.A."/>
            <person name="Kiss F."/>
            <person name="Koziol U."/>
            <person name="Lambert O."/>
            <person name="Liu K."/>
            <person name="Luo X."/>
            <person name="Luo Y."/>
            <person name="Macchiaroli N."/>
            <person name="Nichol S."/>
            <person name="Paps J."/>
            <person name="Parkinson J."/>
            <person name="Pouchkina-Stantcheva N."/>
            <person name="Riddiford N."/>
            <person name="Rosenzvit M."/>
            <person name="Salinas G."/>
            <person name="Wasmuth J.D."/>
            <person name="Zamanian M."/>
            <person name="Zheng Y."/>
            <person name="Cai X."/>
            <person name="Soberon X."/>
            <person name="Olson P.D."/>
            <person name="Laclette J.P."/>
            <person name="Brehm K."/>
            <person name="Berriman M."/>
            <person name="Garciarrubio A."/>
            <person name="Bobes R.J."/>
            <person name="Fragoso G."/>
            <person name="Sanchez-Flores A."/>
            <person name="Estrada K."/>
            <person name="Cevallos M.A."/>
            <person name="Morett E."/>
            <person name="Gonzalez V."/>
            <person name="Portillo T."/>
            <person name="Ochoa-Leyva A."/>
            <person name="Jose M.V."/>
            <person name="Sciutto E."/>
            <person name="Landa A."/>
            <person name="Jimenez L."/>
            <person name="Valdes V."/>
            <person name="Carrero J.C."/>
            <person name="Larralde C."/>
            <person name="Morales-Montor J."/>
            <person name="Limon-Lason J."/>
            <person name="Soberon X."/>
            <person name="Laclette J.P."/>
        </authorList>
    </citation>
    <scope>NUCLEOTIDE SEQUENCE [LARGE SCALE GENOMIC DNA]</scope>
</reference>
<dbReference type="EMBL" id="LK028577">
    <property type="protein sequence ID" value="CDS17431.1"/>
    <property type="molecule type" value="Genomic_DNA"/>
</dbReference>
<feature type="transmembrane region" description="Helical" evidence="7">
    <location>
        <begin position="317"/>
        <end position="340"/>
    </location>
</feature>
<feature type="transmembrane region" description="Helical" evidence="7">
    <location>
        <begin position="352"/>
        <end position="369"/>
    </location>
</feature>
<comment type="subcellular location">
    <subcellularLocation>
        <location evidence="1">Membrane</location>
        <topology evidence="1">Multi-pass membrane protein</topology>
    </subcellularLocation>
</comment>
<protein>
    <submittedName>
        <fullName evidence="8 10">Transmembrane protein 144</fullName>
    </submittedName>
</protein>
<evidence type="ECO:0000313" key="8">
    <source>
        <dbReference type="EMBL" id="CDS17431.1"/>
    </source>
</evidence>
<feature type="transmembrane region" description="Helical" evidence="7">
    <location>
        <begin position="245"/>
        <end position="266"/>
    </location>
</feature>
<dbReference type="WBParaSite" id="EgrG_001018200">
    <property type="protein sequence ID" value="EgrG_001018200"/>
    <property type="gene ID" value="EgrG_001018200"/>
</dbReference>
<evidence type="ECO:0000256" key="7">
    <source>
        <dbReference type="SAM" id="Phobius"/>
    </source>
</evidence>
<organism evidence="8">
    <name type="scientific">Echinococcus granulosus</name>
    <name type="common">Hydatid tapeworm</name>
    <dbReference type="NCBI Taxonomy" id="6210"/>
    <lineage>
        <taxon>Eukaryota</taxon>
        <taxon>Metazoa</taxon>
        <taxon>Spiralia</taxon>
        <taxon>Lophotrochozoa</taxon>
        <taxon>Platyhelminthes</taxon>
        <taxon>Cestoda</taxon>
        <taxon>Eucestoda</taxon>
        <taxon>Cyclophyllidea</taxon>
        <taxon>Taeniidae</taxon>
        <taxon>Echinococcus</taxon>
        <taxon>Echinococcus granulosus group</taxon>
    </lineage>
</organism>
<feature type="transmembrane region" description="Helical" evidence="7">
    <location>
        <begin position="287"/>
        <end position="311"/>
    </location>
</feature>
<dbReference type="Proteomes" id="UP000492820">
    <property type="component" value="Unassembled WGS sequence"/>
</dbReference>
<keyword evidence="5 7" id="KW-0472">Membrane</keyword>
<comment type="similarity">
    <text evidence="2">Belongs to the TMEM144 family.</text>
</comment>
<dbReference type="GO" id="GO:0016020">
    <property type="term" value="C:membrane"/>
    <property type="evidence" value="ECO:0007669"/>
    <property type="project" value="UniProtKB-SubCell"/>
</dbReference>
<proteinExistence type="inferred from homology"/>
<feature type="transmembrane region" description="Helical" evidence="7">
    <location>
        <begin position="211"/>
        <end position="233"/>
    </location>
</feature>
<feature type="transmembrane region" description="Helical" evidence="7">
    <location>
        <begin position="18"/>
        <end position="35"/>
    </location>
</feature>
<dbReference type="PANTHER" id="PTHR16119:SF17">
    <property type="entry name" value="TRANSMEMBRANE PROTEIN 144"/>
    <property type="match status" value="1"/>
</dbReference>
<gene>
    <name evidence="10" type="primary">EGR_00743</name>
    <name evidence="8" type="ORF">EgrG_001018200</name>
</gene>
<evidence type="ECO:0000256" key="4">
    <source>
        <dbReference type="ARBA" id="ARBA00022989"/>
    </source>
</evidence>
<evidence type="ECO:0000256" key="3">
    <source>
        <dbReference type="ARBA" id="ARBA00022692"/>
    </source>
</evidence>
<keyword evidence="3 7" id="KW-0812">Transmembrane</keyword>
<reference evidence="10" key="3">
    <citation type="submission" date="2020-10" db="UniProtKB">
        <authorList>
            <consortium name="WormBaseParasite"/>
        </authorList>
    </citation>
    <scope>IDENTIFICATION</scope>
</reference>
<dbReference type="InterPro" id="IPR010651">
    <property type="entry name" value="Sugar_transport"/>
</dbReference>
<dbReference type="Pfam" id="PF07857">
    <property type="entry name" value="TMEM144"/>
    <property type="match status" value="1"/>
</dbReference>